<keyword evidence="6 9" id="KW-0472">Membrane</keyword>
<dbReference type="InterPro" id="IPR005829">
    <property type="entry name" value="Sugar_transporter_CS"/>
</dbReference>
<accession>A0A1W5D2T2</accession>
<dbReference type="PROSITE" id="PS50850">
    <property type="entry name" value="MFS"/>
    <property type="match status" value="1"/>
</dbReference>
<feature type="transmembrane region" description="Helical" evidence="9">
    <location>
        <begin position="350"/>
        <end position="371"/>
    </location>
</feature>
<feature type="transmembrane region" description="Helical" evidence="9">
    <location>
        <begin position="285"/>
        <end position="306"/>
    </location>
</feature>
<keyword evidence="12" id="KW-1185">Reference proteome</keyword>
<dbReference type="GO" id="GO:0016020">
    <property type="term" value="C:membrane"/>
    <property type="evidence" value="ECO:0007669"/>
    <property type="project" value="UniProtKB-SubCell"/>
</dbReference>
<sequence>MDELSGRALMGAVTGLTSLGFCMIGYDNGLMGGLSMFSTLPTFSYVSGLLTLLWVVVVNTPSFLKTFHTPGANVIATIVAIFDAGAFLGAVATSIFAEKLGRRKTVAVGVLLMILGALLQATAYMRAHIIVARVVSGMGMGVINSTVPVFQSEFSPKAKRGLYVCMQLSTLNFGIFLVYWIDYAFSTTTSSYAWRVPVILQCVFLLAMLILIFIVPETPRWLAAHDRSDESLAVLRRLRAHQLDDATILGIHSDILRAVAEEQAIGSGSWKTLLKADRIHSRRRLLIACGIQAFQQLGGINALIYYSTTLFFSAGLTSHLSALMSGFLQLWFFLASFIPWALIDRVGRRPLFLSTITLMALTMAAQAALVYRVQHPSSPSAAHAASIAACAMLFLFEGLFTVGFQATVWVYPTEILPLRLRQKGSAISTGANWIFNFTVVEASPVMLERIGWRTYVVFAVLNATWVPIIYVFFPESKGRELEDFDRLFAGEAEAGGEVEGAGEDGGMGIGHGDEDGGKFA</sequence>
<comment type="subcellular location">
    <subcellularLocation>
        <location evidence="1">Membrane</location>
        <topology evidence="1">Multi-pass membrane protein</topology>
    </subcellularLocation>
</comment>
<feature type="transmembrane region" description="Helical" evidence="9">
    <location>
        <begin position="193"/>
        <end position="215"/>
    </location>
</feature>
<reference evidence="12" key="1">
    <citation type="submission" date="2017-03" db="EMBL/GenBank/DDBJ databases">
        <authorList>
            <person name="Sharma R."/>
            <person name="Thines M."/>
        </authorList>
    </citation>
    <scope>NUCLEOTIDE SEQUENCE [LARGE SCALE GENOMIC DNA]</scope>
</reference>
<evidence type="ECO:0000313" key="12">
    <source>
        <dbReference type="Proteomes" id="UP000192927"/>
    </source>
</evidence>
<evidence type="ECO:0000256" key="9">
    <source>
        <dbReference type="SAM" id="Phobius"/>
    </source>
</evidence>
<dbReference type="InterPro" id="IPR036259">
    <property type="entry name" value="MFS_trans_sf"/>
</dbReference>
<dbReference type="InterPro" id="IPR005828">
    <property type="entry name" value="MFS_sugar_transport-like"/>
</dbReference>
<evidence type="ECO:0000256" key="7">
    <source>
        <dbReference type="RuleBase" id="RU003346"/>
    </source>
</evidence>
<dbReference type="InterPro" id="IPR003663">
    <property type="entry name" value="Sugar/inositol_transpt"/>
</dbReference>
<feature type="region of interest" description="Disordered" evidence="8">
    <location>
        <begin position="497"/>
        <end position="520"/>
    </location>
</feature>
<dbReference type="Pfam" id="PF00083">
    <property type="entry name" value="Sugar_tr"/>
    <property type="match status" value="1"/>
</dbReference>
<evidence type="ECO:0000256" key="3">
    <source>
        <dbReference type="ARBA" id="ARBA00022448"/>
    </source>
</evidence>
<dbReference type="PANTHER" id="PTHR48022:SF28">
    <property type="entry name" value="MAJOR FACILITATOR SUPERFAMILY (MFS) PROFILE DOMAIN-CONTAINING PROTEIN-RELATED"/>
    <property type="match status" value="1"/>
</dbReference>
<feature type="domain" description="Major facilitator superfamily (MFS) profile" evidence="10">
    <location>
        <begin position="13"/>
        <end position="477"/>
    </location>
</feature>
<evidence type="ECO:0000256" key="4">
    <source>
        <dbReference type="ARBA" id="ARBA00022692"/>
    </source>
</evidence>
<dbReference type="EMBL" id="FWEW01001571">
    <property type="protein sequence ID" value="SLM37335.1"/>
    <property type="molecule type" value="Genomic_DNA"/>
</dbReference>
<dbReference type="PROSITE" id="PS00217">
    <property type="entry name" value="SUGAR_TRANSPORT_2"/>
    <property type="match status" value="1"/>
</dbReference>
<evidence type="ECO:0000256" key="6">
    <source>
        <dbReference type="ARBA" id="ARBA00023136"/>
    </source>
</evidence>
<dbReference type="PRINTS" id="PR00171">
    <property type="entry name" value="SUGRTRNSPORT"/>
</dbReference>
<dbReference type="GO" id="GO:0005351">
    <property type="term" value="F:carbohydrate:proton symporter activity"/>
    <property type="evidence" value="ECO:0007669"/>
    <property type="project" value="TreeGrafter"/>
</dbReference>
<feature type="transmembrane region" description="Helical" evidence="9">
    <location>
        <begin position="383"/>
        <end position="411"/>
    </location>
</feature>
<keyword evidence="11" id="KW-0762">Sugar transport</keyword>
<feature type="transmembrane region" description="Helical" evidence="9">
    <location>
        <begin position="75"/>
        <end position="97"/>
    </location>
</feature>
<keyword evidence="5 9" id="KW-1133">Transmembrane helix</keyword>
<dbReference type="InterPro" id="IPR020846">
    <property type="entry name" value="MFS_dom"/>
</dbReference>
<evidence type="ECO:0000256" key="5">
    <source>
        <dbReference type="ARBA" id="ARBA00022989"/>
    </source>
</evidence>
<feature type="transmembrane region" description="Helical" evidence="9">
    <location>
        <begin position="130"/>
        <end position="150"/>
    </location>
</feature>
<feature type="transmembrane region" description="Helical" evidence="9">
    <location>
        <begin position="455"/>
        <end position="473"/>
    </location>
</feature>
<feature type="transmembrane region" description="Helical" evidence="9">
    <location>
        <begin position="6"/>
        <end position="26"/>
    </location>
</feature>
<feature type="transmembrane region" description="Helical" evidence="9">
    <location>
        <begin position="162"/>
        <end position="181"/>
    </location>
</feature>
<proteinExistence type="inferred from homology"/>
<evidence type="ECO:0000256" key="2">
    <source>
        <dbReference type="ARBA" id="ARBA00010992"/>
    </source>
</evidence>
<feature type="transmembrane region" description="Helical" evidence="9">
    <location>
        <begin position="106"/>
        <end position="124"/>
    </location>
</feature>
<evidence type="ECO:0000259" key="10">
    <source>
        <dbReference type="PROSITE" id="PS50850"/>
    </source>
</evidence>
<protein>
    <submittedName>
        <fullName evidence="11">Sugar transporter stl1</fullName>
    </submittedName>
</protein>
<feature type="transmembrane region" description="Helical" evidence="9">
    <location>
        <begin position="326"/>
        <end position="343"/>
    </location>
</feature>
<dbReference type="AlphaFoldDB" id="A0A1W5D2T2"/>
<dbReference type="NCBIfam" id="TIGR00879">
    <property type="entry name" value="SP"/>
    <property type="match status" value="1"/>
</dbReference>
<dbReference type="Gene3D" id="1.20.1250.20">
    <property type="entry name" value="MFS general substrate transporter like domains"/>
    <property type="match status" value="1"/>
</dbReference>
<evidence type="ECO:0000256" key="8">
    <source>
        <dbReference type="SAM" id="MobiDB-lite"/>
    </source>
</evidence>
<organism evidence="11 12">
    <name type="scientific">Lasallia pustulata</name>
    <dbReference type="NCBI Taxonomy" id="136370"/>
    <lineage>
        <taxon>Eukaryota</taxon>
        <taxon>Fungi</taxon>
        <taxon>Dikarya</taxon>
        <taxon>Ascomycota</taxon>
        <taxon>Pezizomycotina</taxon>
        <taxon>Lecanoromycetes</taxon>
        <taxon>OSLEUM clade</taxon>
        <taxon>Umbilicariomycetidae</taxon>
        <taxon>Umbilicariales</taxon>
        <taxon>Umbilicariaceae</taxon>
        <taxon>Lasallia</taxon>
    </lineage>
</organism>
<dbReference type="InterPro" id="IPR050360">
    <property type="entry name" value="MFS_Sugar_Transporters"/>
</dbReference>
<feature type="transmembrane region" description="Helical" evidence="9">
    <location>
        <begin position="33"/>
        <end position="55"/>
    </location>
</feature>
<comment type="similarity">
    <text evidence="2 7">Belongs to the major facilitator superfamily. Sugar transporter (TC 2.A.1.1) family.</text>
</comment>
<dbReference type="PANTHER" id="PTHR48022">
    <property type="entry name" value="PLASTIDIC GLUCOSE TRANSPORTER 4"/>
    <property type="match status" value="1"/>
</dbReference>
<keyword evidence="4 9" id="KW-0812">Transmembrane</keyword>
<dbReference type="SUPFAM" id="SSF103473">
    <property type="entry name" value="MFS general substrate transporter"/>
    <property type="match status" value="1"/>
</dbReference>
<feature type="compositionally biased region" description="Basic and acidic residues" evidence="8">
    <location>
        <begin position="511"/>
        <end position="520"/>
    </location>
</feature>
<evidence type="ECO:0000313" key="11">
    <source>
        <dbReference type="EMBL" id="SLM37335.1"/>
    </source>
</evidence>
<evidence type="ECO:0000256" key="1">
    <source>
        <dbReference type="ARBA" id="ARBA00004141"/>
    </source>
</evidence>
<keyword evidence="3 7" id="KW-0813">Transport</keyword>
<dbReference type="Proteomes" id="UP000192927">
    <property type="component" value="Unassembled WGS sequence"/>
</dbReference>
<name>A0A1W5D2T2_9LECA</name>
<dbReference type="PROSITE" id="PS00216">
    <property type="entry name" value="SUGAR_TRANSPORT_1"/>
    <property type="match status" value="1"/>
</dbReference>